<comment type="catalytic activity">
    <reaction evidence="6">
        <text>Couples ATP hydrolysis with the unwinding of duplex DNA by translocating in the 3'-5' direction.</text>
        <dbReference type="EC" id="5.6.2.4"/>
    </reaction>
</comment>
<keyword evidence="12" id="KW-0540">Nuclease</keyword>
<dbReference type="GO" id="GO:0004527">
    <property type="term" value="F:exonuclease activity"/>
    <property type="evidence" value="ECO:0007669"/>
    <property type="project" value="UniProtKB-KW"/>
</dbReference>
<dbReference type="GO" id="GO:0000725">
    <property type="term" value="P:recombinational repair"/>
    <property type="evidence" value="ECO:0007669"/>
    <property type="project" value="TreeGrafter"/>
</dbReference>
<evidence type="ECO:0000256" key="9">
    <source>
        <dbReference type="PROSITE-ProRule" id="PRU00560"/>
    </source>
</evidence>
<reference evidence="13" key="1">
    <citation type="submission" date="2017-03" db="EMBL/GenBank/DDBJ databases">
        <authorList>
            <person name="Monnet C."/>
        </authorList>
    </citation>
    <scope>NUCLEOTIDE SEQUENCE [LARGE SCALE GENOMIC DNA]</scope>
    <source>
        <strain evidence="13">P10</strain>
    </source>
</reference>
<proteinExistence type="predicted"/>
<dbReference type="AlphaFoldDB" id="A0A2H1KEX6"/>
<dbReference type="InterPro" id="IPR027417">
    <property type="entry name" value="P-loop_NTPase"/>
</dbReference>
<evidence type="ECO:0000256" key="1">
    <source>
        <dbReference type="ARBA" id="ARBA00022741"/>
    </source>
</evidence>
<keyword evidence="1 9" id="KW-0547">Nucleotide-binding</keyword>
<evidence type="ECO:0000256" key="8">
    <source>
        <dbReference type="ARBA" id="ARBA00048988"/>
    </source>
</evidence>
<dbReference type="InterPro" id="IPR000212">
    <property type="entry name" value="DNA_helicase_UvrD/REP"/>
</dbReference>
<dbReference type="Proteomes" id="UP000234342">
    <property type="component" value="Unassembled WGS sequence"/>
</dbReference>
<evidence type="ECO:0000256" key="4">
    <source>
        <dbReference type="ARBA" id="ARBA00022840"/>
    </source>
</evidence>
<dbReference type="GO" id="GO:0003677">
    <property type="term" value="F:DNA binding"/>
    <property type="evidence" value="ECO:0007669"/>
    <property type="project" value="InterPro"/>
</dbReference>
<organism evidence="12 13">
    <name type="scientific">Brevibacterium antiquum</name>
    <dbReference type="NCBI Taxonomy" id="234835"/>
    <lineage>
        <taxon>Bacteria</taxon>
        <taxon>Bacillati</taxon>
        <taxon>Actinomycetota</taxon>
        <taxon>Actinomycetes</taxon>
        <taxon>Micrococcales</taxon>
        <taxon>Brevibacteriaceae</taxon>
        <taxon>Brevibacterium</taxon>
    </lineage>
</organism>
<dbReference type="InterPro" id="IPR014016">
    <property type="entry name" value="UvrD-like_ATP-bd"/>
</dbReference>
<dbReference type="PROSITE" id="PS51198">
    <property type="entry name" value="UVRD_HELICASE_ATP_BIND"/>
    <property type="match status" value="1"/>
</dbReference>
<comment type="catalytic activity">
    <reaction evidence="8">
        <text>ATP + H2O = ADP + phosphate + H(+)</text>
        <dbReference type="Rhea" id="RHEA:13065"/>
        <dbReference type="ChEBI" id="CHEBI:15377"/>
        <dbReference type="ChEBI" id="CHEBI:15378"/>
        <dbReference type="ChEBI" id="CHEBI:30616"/>
        <dbReference type="ChEBI" id="CHEBI:43474"/>
        <dbReference type="ChEBI" id="CHEBI:456216"/>
        <dbReference type="EC" id="5.6.2.4"/>
    </reaction>
</comment>
<feature type="binding site" evidence="9">
    <location>
        <begin position="8"/>
        <end position="15"/>
    </location>
    <ligand>
        <name>ATP</name>
        <dbReference type="ChEBI" id="CHEBI:30616"/>
    </ligand>
</feature>
<evidence type="ECO:0000256" key="5">
    <source>
        <dbReference type="ARBA" id="ARBA00023235"/>
    </source>
</evidence>
<dbReference type="RefSeq" id="WP_101644269.1">
    <property type="nucleotide sequence ID" value="NZ_FXZE01000017.1"/>
</dbReference>
<evidence type="ECO:0000256" key="6">
    <source>
        <dbReference type="ARBA" id="ARBA00034617"/>
    </source>
</evidence>
<keyword evidence="2 9" id="KW-0378">Hydrolase</keyword>
<evidence type="ECO:0000259" key="10">
    <source>
        <dbReference type="PROSITE" id="PS51198"/>
    </source>
</evidence>
<dbReference type="PANTHER" id="PTHR11070:SF2">
    <property type="entry name" value="ATP-DEPENDENT DNA HELICASE SRS2"/>
    <property type="match status" value="1"/>
</dbReference>
<protein>
    <recommendedName>
        <fullName evidence="7">DNA 3'-5' helicase</fullName>
        <ecNumber evidence="7">5.6.2.4</ecNumber>
    </recommendedName>
</protein>
<evidence type="ECO:0000259" key="11">
    <source>
        <dbReference type="PROSITE" id="PS51217"/>
    </source>
</evidence>
<keyword evidence="5" id="KW-0413">Isomerase</keyword>
<dbReference type="SUPFAM" id="SSF52540">
    <property type="entry name" value="P-loop containing nucleoside triphosphate hydrolases"/>
    <property type="match status" value="1"/>
</dbReference>
<dbReference type="Pfam" id="PF00580">
    <property type="entry name" value="UvrD-helicase"/>
    <property type="match status" value="2"/>
</dbReference>
<evidence type="ECO:0000256" key="2">
    <source>
        <dbReference type="ARBA" id="ARBA00022801"/>
    </source>
</evidence>
<dbReference type="EC" id="5.6.2.4" evidence="7"/>
<dbReference type="PROSITE" id="PS51217">
    <property type="entry name" value="UVRD_HELICASE_CTER"/>
    <property type="match status" value="1"/>
</dbReference>
<keyword evidence="13" id="KW-1185">Reference proteome</keyword>
<accession>A0A2H1KEX6</accession>
<feature type="domain" description="UvrD-like helicase ATP-binding" evidence="10">
    <location>
        <begin position="1"/>
        <end position="457"/>
    </location>
</feature>
<dbReference type="EMBL" id="FXZE01000017">
    <property type="protein sequence ID" value="SMX98199.1"/>
    <property type="molecule type" value="Genomic_DNA"/>
</dbReference>
<dbReference type="PANTHER" id="PTHR11070">
    <property type="entry name" value="UVRD / RECB / PCRA DNA HELICASE FAMILY MEMBER"/>
    <property type="match status" value="1"/>
</dbReference>
<evidence type="ECO:0000313" key="13">
    <source>
        <dbReference type="Proteomes" id="UP000234342"/>
    </source>
</evidence>
<name>A0A2H1KEX6_9MICO</name>
<keyword evidence="3 9" id="KW-0347">Helicase</keyword>
<keyword evidence="4 9" id="KW-0067">ATP-binding</keyword>
<dbReference type="GO" id="GO:0043138">
    <property type="term" value="F:3'-5' DNA helicase activity"/>
    <property type="evidence" value="ECO:0007669"/>
    <property type="project" value="UniProtKB-EC"/>
</dbReference>
<evidence type="ECO:0000313" key="12">
    <source>
        <dbReference type="EMBL" id="SMX98199.1"/>
    </source>
</evidence>
<dbReference type="Gene3D" id="3.40.50.300">
    <property type="entry name" value="P-loop containing nucleotide triphosphate hydrolases"/>
    <property type="match status" value="4"/>
</dbReference>
<feature type="domain" description="UvrD-like helicase C-terminal" evidence="11">
    <location>
        <begin position="458"/>
        <end position="743"/>
    </location>
</feature>
<gene>
    <name evidence="12" type="ORF">BANT10_02979</name>
</gene>
<dbReference type="GO" id="GO:0005524">
    <property type="term" value="F:ATP binding"/>
    <property type="evidence" value="ECO:0007669"/>
    <property type="project" value="UniProtKB-UniRule"/>
</dbReference>
<dbReference type="InterPro" id="IPR014017">
    <property type="entry name" value="DNA_helicase_UvrD-like_C"/>
</dbReference>
<sequence length="1145" mass="124739">MSVHVITASAGSGKTYRLTEVLSQRLSQPAKPGERPLRASEVIATTFTVRAAADLVEKTQKRLLDDGNIAAAEEISTALIGTINSMSGRLVTDYAIDAGFSPELRVLDETEQASVFAAAVDEVVAEAEATHRDLLLRTGHNGSPDDQGSWGHGPIVWSRLVKAVAEAARANHLGEDELRSSACASAELYLSALPERRSDERQTWRDCLASDIEELRTALNSALNDVPQPAEPRVTVKKGSIANVEGSLITLDRFLRDLDSHAEEADPFTLIPWSTWAKVAEANYSPAGGGKKPGKVPLEILENSSGPLVSDQLLANSAFHDDIDALINLVIDTAIASLSVYEEQKNRLGVMDFVDQEVRALHLLQSNERMRSSIASRYRLLAVDEFQDSSPIQLAIFMELADLVDEVIWVGDRKQAIYGFRGADPDLMNEVFSALINGTTDLGTATSENLGASWRSTDAPLELSNTLFGQVFSDQPIDEVTLSIPPQREHLRSIGSRELWVPNSDKGKDAQSDSRMVRTIAEGVTDLLKRSPQLPDGPVSQGDIAVLMRTNTQVASVVAELRTRGIRAVGSTTDLLSTREGQFVAAGLATVVDPDDSVALAELVTLMPDHSRHDTWFEDTARITDKEQRHKHPQEWWHDPTLTALSELAVNAAHRSSVELLLAIIDALDLPQRIKSWTTPESRLATLDALCQIAGEYEDAAHQTRMPVTPAGLLDHLKEAATAYEQTSAHDAVLVTTMHQSKGLQWPVVVVGLPIHKDYGHREINVEKAPIFDARRPLANRSLRYLPGVLKNYAPLKQRLGELDVVSRAQDAEDRETARLLYVALTRAECHSIMAFGDPVGRLNLLSASVDDELLQWDVPTATDGDSIAVNEAGTIQIAARRRTGDDGGANPHTLPIRINAYSLESEDNGEQSLEPSAPSFYAATDVPARRPAETPLHRPARFTASGVPSDGVKADVALIADLGEPLVAKGGKDWDRIGDAVHAYLGLPLSRLSHEAASEAAERILSRWDAGRVLTPETLIELGSRWTGWIASTYPDAEVVTESPIAWRNDDGQVMEGWIDARLVLPSGGHILIDHKSYPGADPIGHIRENYLGQLASYKGAVESAGRILSRTVIHLPLLSKVALVRILGTSDEDPAIRESRTRY</sequence>
<evidence type="ECO:0000256" key="3">
    <source>
        <dbReference type="ARBA" id="ARBA00022806"/>
    </source>
</evidence>
<dbReference type="GO" id="GO:0016887">
    <property type="term" value="F:ATP hydrolysis activity"/>
    <property type="evidence" value="ECO:0007669"/>
    <property type="project" value="RHEA"/>
</dbReference>
<keyword evidence="12" id="KW-0269">Exonuclease</keyword>
<dbReference type="Pfam" id="PF13361">
    <property type="entry name" value="UvrD_C"/>
    <property type="match status" value="1"/>
</dbReference>
<evidence type="ECO:0000256" key="7">
    <source>
        <dbReference type="ARBA" id="ARBA00034808"/>
    </source>
</evidence>